<gene>
    <name evidence="1" type="ORF">EYF80_010293</name>
</gene>
<evidence type="ECO:0000313" key="1">
    <source>
        <dbReference type="EMBL" id="TNN79479.1"/>
    </source>
</evidence>
<name>A0A4Z2IN84_9TELE</name>
<sequence length="60" mass="6675">MVHQPNVVFYTSVISWLGTEVFTTQAKMVETAKNKNNKKVQNGQSGLGLLVNVAMNHNEK</sequence>
<accession>A0A4Z2IN84</accession>
<dbReference type="AlphaFoldDB" id="A0A4Z2IN84"/>
<keyword evidence="2" id="KW-1185">Reference proteome</keyword>
<dbReference type="Proteomes" id="UP000314294">
    <property type="component" value="Unassembled WGS sequence"/>
</dbReference>
<evidence type="ECO:0000313" key="2">
    <source>
        <dbReference type="Proteomes" id="UP000314294"/>
    </source>
</evidence>
<dbReference type="EMBL" id="SRLO01000064">
    <property type="protein sequence ID" value="TNN79479.1"/>
    <property type="molecule type" value="Genomic_DNA"/>
</dbReference>
<comment type="caution">
    <text evidence="1">The sequence shown here is derived from an EMBL/GenBank/DDBJ whole genome shotgun (WGS) entry which is preliminary data.</text>
</comment>
<reference evidence="1 2" key="1">
    <citation type="submission" date="2019-03" db="EMBL/GenBank/DDBJ databases">
        <title>First draft genome of Liparis tanakae, snailfish: a comprehensive survey of snailfish specific genes.</title>
        <authorList>
            <person name="Kim W."/>
            <person name="Song I."/>
            <person name="Jeong J.-H."/>
            <person name="Kim D."/>
            <person name="Kim S."/>
            <person name="Ryu S."/>
            <person name="Song J.Y."/>
            <person name="Lee S.K."/>
        </authorList>
    </citation>
    <scope>NUCLEOTIDE SEQUENCE [LARGE SCALE GENOMIC DNA]</scope>
    <source>
        <tissue evidence="1">Muscle</tissue>
    </source>
</reference>
<organism evidence="1 2">
    <name type="scientific">Liparis tanakae</name>
    <name type="common">Tanaka's snailfish</name>
    <dbReference type="NCBI Taxonomy" id="230148"/>
    <lineage>
        <taxon>Eukaryota</taxon>
        <taxon>Metazoa</taxon>
        <taxon>Chordata</taxon>
        <taxon>Craniata</taxon>
        <taxon>Vertebrata</taxon>
        <taxon>Euteleostomi</taxon>
        <taxon>Actinopterygii</taxon>
        <taxon>Neopterygii</taxon>
        <taxon>Teleostei</taxon>
        <taxon>Neoteleostei</taxon>
        <taxon>Acanthomorphata</taxon>
        <taxon>Eupercaria</taxon>
        <taxon>Perciformes</taxon>
        <taxon>Cottioidei</taxon>
        <taxon>Cottales</taxon>
        <taxon>Liparidae</taxon>
        <taxon>Liparis</taxon>
    </lineage>
</organism>
<proteinExistence type="predicted"/>
<protein>
    <submittedName>
        <fullName evidence="1">Uncharacterized protein</fullName>
    </submittedName>
</protein>